<proteinExistence type="predicted"/>
<comment type="caution">
    <text evidence="1">The sequence shown here is derived from an EMBL/GenBank/DDBJ whole genome shotgun (WGS) entry which is preliminary data.</text>
</comment>
<evidence type="ECO:0000313" key="1">
    <source>
        <dbReference type="EMBL" id="KKN77701.1"/>
    </source>
</evidence>
<organism evidence="1">
    <name type="scientific">marine sediment metagenome</name>
    <dbReference type="NCBI Taxonomy" id="412755"/>
    <lineage>
        <taxon>unclassified sequences</taxon>
        <taxon>metagenomes</taxon>
        <taxon>ecological metagenomes</taxon>
    </lineage>
</organism>
<gene>
    <name evidence="1" type="ORF">LCGC14_0358270</name>
</gene>
<accession>A0A0F9VW57</accession>
<dbReference type="AlphaFoldDB" id="A0A0F9VW57"/>
<sequence length="239" mass="25536">MKKIRFILVAWLPMIVFLCVGAWDNTRPGDSIAWNVAAGDIRSNNDAIEVVLGIDLSMEGSASPWYQSSAPTTTADGSTALAAGNNGMLWVDSDNQVLYHYVHPSWVLIATGSALSARPSGLEHWYLLNMADPPTLQGLDSQWSLDPNTAAALTITKVEITLDADPTTEFDLDLKFADAFIGLANATLIAAIDTTNGTSNITSFSDATVPAGKVVYLEWGGAPDAATIQGNVKVVWDYD</sequence>
<name>A0A0F9VW57_9ZZZZ</name>
<protein>
    <submittedName>
        <fullName evidence="1">Uncharacterized protein</fullName>
    </submittedName>
</protein>
<dbReference type="EMBL" id="LAZR01000275">
    <property type="protein sequence ID" value="KKN77701.1"/>
    <property type="molecule type" value="Genomic_DNA"/>
</dbReference>
<reference evidence="1" key="1">
    <citation type="journal article" date="2015" name="Nature">
        <title>Complex archaea that bridge the gap between prokaryotes and eukaryotes.</title>
        <authorList>
            <person name="Spang A."/>
            <person name="Saw J.H."/>
            <person name="Jorgensen S.L."/>
            <person name="Zaremba-Niedzwiedzka K."/>
            <person name="Martijn J."/>
            <person name="Lind A.E."/>
            <person name="van Eijk R."/>
            <person name="Schleper C."/>
            <person name="Guy L."/>
            <person name="Ettema T.J."/>
        </authorList>
    </citation>
    <scope>NUCLEOTIDE SEQUENCE</scope>
</reference>